<gene>
    <name evidence="7" type="ORF">AB852_09355</name>
</gene>
<evidence type="ECO:0000256" key="1">
    <source>
        <dbReference type="ARBA" id="ARBA00023015"/>
    </source>
</evidence>
<keyword evidence="3" id="KW-0804">Transcription</keyword>
<dbReference type="InterPro" id="IPR001647">
    <property type="entry name" value="HTH_TetR"/>
</dbReference>
<dbReference type="Pfam" id="PF00440">
    <property type="entry name" value="TetR_N"/>
    <property type="match status" value="1"/>
</dbReference>
<dbReference type="GO" id="GO:0000976">
    <property type="term" value="F:transcription cis-regulatory region binding"/>
    <property type="evidence" value="ECO:0007669"/>
    <property type="project" value="TreeGrafter"/>
</dbReference>
<dbReference type="RefSeq" id="WP_073787593.1">
    <property type="nucleotide sequence ID" value="NZ_CP109290.1"/>
</dbReference>
<keyword evidence="1" id="KW-0805">Transcription regulation</keyword>
<protein>
    <submittedName>
        <fullName evidence="7">TetR family transcriptional regulator</fullName>
    </submittedName>
</protein>
<evidence type="ECO:0000256" key="3">
    <source>
        <dbReference type="ARBA" id="ARBA00023163"/>
    </source>
</evidence>
<evidence type="ECO:0000256" key="2">
    <source>
        <dbReference type="ARBA" id="ARBA00023125"/>
    </source>
</evidence>
<feature type="DNA-binding region" description="H-T-H motif" evidence="4">
    <location>
        <begin position="43"/>
        <end position="62"/>
    </location>
</feature>
<keyword evidence="2 4" id="KW-0238">DNA-binding</keyword>
<dbReference type="InterPro" id="IPR036271">
    <property type="entry name" value="Tet_transcr_reg_TetR-rel_C_sf"/>
</dbReference>
<dbReference type="GO" id="GO:0003700">
    <property type="term" value="F:DNA-binding transcription factor activity"/>
    <property type="evidence" value="ECO:0007669"/>
    <property type="project" value="TreeGrafter"/>
</dbReference>
<evidence type="ECO:0000256" key="5">
    <source>
        <dbReference type="SAM" id="MobiDB-lite"/>
    </source>
</evidence>
<dbReference type="InterPro" id="IPR009057">
    <property type="entry name" value="Homeodomain-like_sf"/>
</dbReference>
<organism evidence="7 8">
    <name type="scientific">Streptomyces uncialis</name>
    <dbReference type="NCBI Taxonomy" id="1048205"/>
    <lineage>
        <taxon>Bacteria</taxon>
        <taxon>Bacillati</taxon>
        <taxon>Actinomycetota</taxon>
        <taxon>Actinomycetes</taxon>
        <taxon>Kitasatosporales</taxon>
        <taxon>Streptomycetaceae</taxon>
        <taxon>Streptomyces</taxon>
    </lineage>
</organism>
<feature type="domain" description="HTH tetR-type" evidence="6">
    <location>
        <begin position="20"/>
        <end position="80"/>
    </location>
</feature>
<sequence>MTDGTPGRTPRGVRPGRRPGPSRSLTTRAVAEAALAEGLATFSMPSVAARLGVSHSTLYRYVQDRDDLLRTAIGVAVDRVEWPSEELPWRELLGRLADRLWELCDTHPGIAQAVLTTPGTPPAIIERLVRYGRSLVAAGLSDRDAVVSVDFVAELTLTSWIAMRHLDGETAAGGGRTVREEYRSSWSVDTPFLEVFTAEDTWHGRGWFTDKLGIYLDGLAHRIDSRTGTGGPHD</sequence>
<feature type="region of interest" description="Disordered" evidence="5">
    <location>
        <begin position="1"/>
        <end position="25"/>
    </location>
</feature>
<dbReference type="AlphaFoldDB" id="A0A1Q4VBE9"/>
<comment type="caution">
    <text evidence="7">The sequence shown here is derived from an EMBL/GenBank/DDBJ whole genome shotgun (WGS) entry which is preliminary data.</text>
</comment>
<dbReference type="Gene3D" id="1.10.357.10">
    <property type="entry name" value="Tetracycline Repressor, domain 2"/>
    <property type="match status" value="1"/>
</dbReference>
<dbReference type="PROSITE" id="PS50977">
    <property type="entry name" value="HTH_TETR_2"/>
    <property type="match status" value="1"/>
</dbReference>
<proteinExistence type="predicted"/>
<dbReference type="InterPro" id="IPR050109">
    <property type="entry name" value="HTH-type_TetR-like_transc_reg"/>
</dbReference>
<evidence type="ECO:0000259" key="6">
    <source>
        <dbReference type="PROSITE" id="PS50977"/>
    </source>
</evidence>
<evidence type="ECO:0000256" key="4">
    <source>
        <dbReference type="PROSITE-ProRule" id="PRU00335"/>
    </source>
</evidence>
<dbReference type="Proteomes" id="UP000186455">
    <property type="component" value="Unassembled WGS sequence"/>
</dbReference>
<dbReference type="SUPFAM" id="SSF48498">
    <property type="entry name" value="Tetracyclin repressor-like, C-terminal domain"/>
    <property type="match status" value="1"/>
</dbReference>
<dbReference type="Gene3D" id="1.10.10.60">
    <property type="entry name" value="Homeodomain-like"/>
    <property type="match status" value="1"/>
</dbReference>
<reference evidence="7 8" key="1">
    <citation type="submission" date="2015-06" db="EMBL/GenBank/DDBJ databases">
        <title>Cloning and characterization of the uncialamcin biosynthetic gene cluster.</title>
        <authorList>
            <person name="Yan X."/>
            <person name="Huang T."/>
            <person name="Ge H."/>
            <person name="Shen B."/>
        </authorList>
    </citation>
    <scope>NUCLEOTIDE SEQUENCE [LARGE SCALE GENOMIC DNA]</scope>
    <source>
        <strain evidence="7 8">DCA2648</strain>
    </source>
</reference>
<accession>A0A1Q4VBE9</accession>
<dbReference type="PANTHER" id="PTHR30055">
    <property type="entry name" value="HTH-TYPE TRANSCRIPTIONAL REGULATOR RUTR"/>
    <property type="match status" value="1"/>
</dbReference>
<dbReference type="STRING" id="1048205.AB852_09355"/>
<evidence type="ECO:0000313" key="8">
    <source>
        <dbReference type="Proteomes" id="UP000186455"/>
    </source>
</evidence>
<keyword evidence="8" id="KW-1185">Reference proteome</keyword>
<dbReference type="SUPFAM" id="SSF46689">
    <property type="entry name" value="Homeodomain-like"/>
    <property type="match status" value="1"/>
</dbReference>
<evidence type="ECO:0000313" key="7">
    <source>
        <dbReference type="EMBL" id="OKH95175.1"/>
    </source>
</evidence>
<dbReference type="PANTHER" id="PTHR30055:SF234">
    <property type="entry name" value="HTH-TYPE TRANSCRIPTIONAL REGULATOR BETI"/>
    <property type="match status" value="1"/>
</dbReference>
<dbReference type="EMBL" id="LFBV01000002">
    <property type="protein sequence ID" value="OKH95175.1"/>
    <property type="molecule type" value="Genomic_DNA"/>
</dbReference>
<name>A0A1Q4VBE9_9ACTN</name>